<evidence type="ECO:0000313" key="3">
    <source>
        <dbReference type="Proteomes" id="UP000183365"/>
    </source>
</evidence>
<gene>
    <name evidence="2" type="ORF">HGUI_02363</name>
</gene>
<sequence length="226" mass="25779">MIHEENFQELQKILQNILPYLQDAIPRIIDIIKQIIDFINSPEGQALIQIIKTIIKVIIGLLGASAILPQESLLTNFFMKFVQGYAFVNNLIRYSEMNIEYLTNTNSLSQDASKSLDLKELAEMILLSLFVVISKVLFNGNSYLNMFSLFISMILLALKLREALVRKALMYMPPEHNSIITNEERFNAFIAKHADTELDEIFNGLIVSVNQSILTYIVIEKASSLY</sequence>
<keyword evidence="1" id="KW-1133">Transmembrane helix</keyword>
<name>A0A1L0B545_9ASCO</name>
<reference evidence="3" key="1">
    <citation type="submission" date="2016-11" db="EMBL/GenBank/DDBJ databases">
        <authorList>
            <person name="Guldener U."/>
        </authorList>
    </citation>
    <scope>NUCLEOTIDE SEQUENCE [LARGE SCALE GENOMIC DNA]</scope>
</reference>
<keyword evidence="1" id="KW-0472">Membrane</keyword>
<evidence type="ECO:0000256" key="1">
    <source>
        <dbReference type="SAM" id="Phobius"/>
    </source>
</evidence>
<dbReference type="EMBL" id="FQNF01000041">
    <property type="protein sequence ID" value="SGZ40163.1"/>
    <property type="molecule type" value="Genomic_DNA"/>
</dbReference>
<evidence type="ECO:0000313" key="2">
    <source>
        <dbReference type="EMBL" id="SGZ40163.1"/>
    </source>
</evidence>
<feature type="transmembrane region" description="Helical" evidence="1">
    <location>
        <begin position="144"/>
        <end position="160"/>
    </location>
</feature>
<organism evidence="2 3">
    <name type="scientific">Hanseniaspora guilliermondii</name>
    <dbReference type="NCBI Taxonomy" id="56406"/>
    <lineage>
        <taxon>Eukaryota</taxon>
        <taxon>Fungi</taxon>
        <taxon>Dikarya</taxon>
        <taxon>Ascomycota</taxon>
        <taxon>Saccharomycotina</taxon>
        <taxon>Saccharomycetes</taxon>
        <taxon>Saccharomycodales</taxon>
        <taxon>Saccharomycodaceae</taxon>
        <taxon>Hanseniaspora</taxon>
    </lineage>
</organism>
<dbReference type="VEuPathDB" id="FungiDB:HGUI_02363"/>
<keyword evidence="1" id="KW-0812">Transmembrane</keyword>
<dbReference type="Proteomes" id="UP000183365">
    <property type="component" value="Unassembled WGS sequence"/>
</dbReference>
<accession>A0A1L0B545</accession>
<keyword evidence="3" id="KW-1185">Reference proteome</keyword>
<proteinExistence type="predicted"/>
<dbReference type="AlphaFoldDB" id="A0A1L0B545"/>
<protein>
    <submittedName>
        <fullName evidence="2">Uncharacterized protein</fullName>
    </submittedName>
</protein>
<dbReference type="OrthoDB" id="10395153at2759"/>